<feature type="chain" id="PRO_5012911300" description="Transglycosylase SLT domain-containing protein" evidence="2">
    <location>
        <begin position="22"/>
        <end position="250"/>
    </location>
</feature>
<organism evidence="4 5">
    <name type="scientific">Neoasaia chiangmaiensis</name>
    <dbReference type="NCBI Taxonomy" id="320497"/>
    <lineage>
        <taxon>Bacteria</taxon>
        <taxon>Pseudomonadati</taxon>
        <taxon>Pseudomonadota</taxon>
        <taxon>Alphaproteobacteria</taxon>
        <taxon>Acetobacterales</taxon>
        <taxon>Acetobacteraceae</taxon>
        <taxon>Neoasaia</taxon>
    </lineage>
</organism>
<dbReference type="AlphaFoldDB" id="A0A1U9KMB1"/>
<proteinExistence type="inferred from homology"/>
<keyword evidence="2" id="KW-0732">Signal</keyword>
<comment type="similarity">
    <text evidence="1">Belongs to the virb1 family.</text>
</comment>
<dbReference type="Proteomes" id="UP000188604">
    <property type="component" value="Chromosome"/>
</dbReference>
<sequence>MLRIVFLVMSAILACACPAGAVASETSNTCQAAVADAERAMHIPLRLLDSISKVESGRPDDAHHLMAWPWTINAQGQGYFYESKEEAIAAAHAFLAHGINSIDVGCLQINLHHHPDAFSSLDEAFDPITNAHYGARFLTDLFDRFHAWTAATAAYHSLTPEFGQDYARRVMAVWGQRDEAWPFSSMPASPVATTQTVAYRGRPFAGAAFAPPPHVVRQFNPTLSTTNPSGTEGRSLAAYRLSPTRLAWQR</sequence>
<dbReference type="InterPro" id="IPR023346">
    <property type="entry name" value="Lysozyme-like_dom_sf"/>
</dbReference>
<evidence type="ECO:0000256" key="1">
    <source>
        <dbReference type="ARBA" id="ARBA00009387"/>
    </source>
</evidence>
<evidence type="ECO:0000256" key="2">
    <source>
        <dbReference type="SAM" id="SignalP"/>
    </source>
</evidence>
<gene>
    <name evidence="4" type="ORF">A0U93_02075</name>
</gene>
<evidence type="ECO:0000259" key="3">
    <source>
        <dbReference type="Pfam" id="PF01464"/>
    </source>
</evidence>
<reference evidence="4 5" key="1">
    <citation type="submission" date="2016-03" db="EMBL/GenBank/DDBJ databases">
        <title>Acetic acid bacteria sequencing.</title>
        <authorList>
            <person name="Brandt J."/>
            <person name="Jakob F."/>
            <person name="Vogel R.F."/>
        </authorList>
    </citation>
    <scope>NUCLEOTIDE SEQUENCE [LARGE SCALE GENOMIC DNA]</scope>
    <source>
        <strain evidence="4 5">NBRC 101099</strain>
    </source>
</reference>
<dbReference type="EMBL" id="CP014691">
    <property type="protein sequence ID" value="AQS86931.1"/>
    <property type="molecule type" value="Genomic_DNA"/>
</dbReference>
<evidence type="ECO:0000313" key="4">
    <source>
        <dbReference type="EMBL" id="AQS86931.1"/>
    </source>
</evidence>
<dbReference type="PROSITE" id="PS51257">
    <property type="entry name" value="PROKAR_LIPOPROTEIN"/>
    <property type="match status" value="1"/>
</dbReference>
<protein>
    <recommendedName>
        <fullName evidence="3">Transglycosylase SLT domain-containing protein</fullName>
    </recommendedName>
</protein>
<name>A0A1U9KMB1_9PROT</name>
<feature type="signal peptide" evidence="2">
    <location>
        <begin position="1"/>
        <end position="21"/>
    </location>
</feature>
<dbReference type="Gene3D" id="1.10.530.10">
    <property type="match status" value="1"/>
</dbReference>
<dbReference type="STRING" id="320497.A0U93_02075"/>
<dbReference type="OrthoDB" id="5945995at2"/>
<evidence type="ECO:0000313" key="5">
    <source>
        <dbReference type="Proteomes" id="UP000188604"/>
    </source>
</evidence>
<feature type="domain" description="Transglycosylase SLT" evidence="3">
    <location>
        <begin position="36"/>
        <end position="157"/>
    </location>
</feature>
<dbReference type="SUPFAM" id="SSF53955">
    <property type="entry name" value="Lysozyme-like"/>
    <property type="match status" value="1"/>
</dbReference>
<keyword evidence="5" id="KW-1185">Reference proteome</keyword>
<dbReference type="CDD" id="cd13400">
    <property type="entry name" value="LT_IagB-like"/>
    <property type="match status" value="1"/>
</dbReference>
<dbReference type="Pfam" id="PF01464">
    <property type="entry name" value="SLT"/>
    <property type="match status" value="1"/>
</dbReference>
<dbReference type="KEGG" id="nch:A0U93_02075"/>
<accession>A0A1U9KMB1</accession>
<dbReference type="InterPro" id="IPR008258">
    <property type="entry name" value="Transglycosylase_SLT_dom_1"/>
</dbReference>